<reference evidence="1" key="1">
    <citation type="journal article" date="2019" name="PLoS Negl. Trop. Dis.">
        <title>Revisiting the worldwide diversity of Leptospira species in the environment.</title>
        <authorList>
            <person name="Vincent A.T."/>
            <person name="Schiettekatte O."/>
            <person name="Bourhy P."/>
            <person name="Veyrier F.J."/>
            <person name="Picardeau M."/>
        </authorList>
    </citation>
    <scope>NUCLEOTIDE SEQUENCE [LARGE SCALE GENOMIC DNA]</scope>
    <source>
        <strain evidence="1">201800287</strain>
    </source>
</reference>
<keyword evidence="2" id="KW-1185">Reference proteome</keyword>
<gene>
    <name evidence="1" type="ORF">EHQ24_00140</name>
</gene>
<comment type="caution">
    <text evidence="1">The sequence shown here is derived from an EMBL/GenBank/DDBJ whole genome shotgun (WGS) entry which is preliminary data.</text>
</comment>
<name>A0A4R9IGW6_9LEPT</name>
<protein>
    <submittedName>
        <fullName evidence="1">Uncharacterized protein</fullName>
    </submittedName>
</protein>
<dbReference type="EMBL" id="RQFK01000007">
    <property type="protein sequence ID" value="TGK87668.1"/>
    <property type="molecule type" value="Genomic_DNA"/>
</dbReference>
<accession>A0A4R9IGW6</accession>
<organism evidence="1 2">
    <name type="scientific">Leptospira noumeaensis</name>
    <dbReference type="NCBI Taxonomy" id="2484964"/>
    <lineage>
        <taxon>Bacteria</taxon>
        <taxon>Pseudomonadati</taxon>
        <taxon>Spirochaetota</taxon>
        <taxon>Spirochaetia</taxon>
        <taxon>Leptospirales</taxon>
        <taxon>Leptospiraceae</taxon>
        <taxon>Leptospira</taxon>
    </lineage>
</organism>
<evidence type="ECO:0000313" key="1">
    <source>
        <dbReference type="EMBL" id="TGK87668.1"/>
    </source>
</evidence>
<evidence type="ECO:0000313" key="2">
    <source>
        <dbReference type="Proteomes" id="UP000298009"/>
    </source>
</evidence>
<dbReference type="AlphaFoldDB" id="A0A4R9IGW6"/>
<proteinExistence type="predicted"/>
<dbReference type="OrthoDB" id="326166at2"/>
<sequence length="200" mass="24370">MRIDRKINIKYREKKLIRLYRELNLIRKKISSLPLIELKKPIFHSYGLIWTLKLQSSKYKEAYLYLIDKFSKIKHVKNLKKINQMEPEPIVLDKDGYRSLLEKYPDAVRWFIKRKNRFKKTEYVFNKVAILEKKLVKVMITHRRDIEPDLESRKREIEDVLYTNSDNSGKLDNLLGIRHYFDSDKTKFQRNIIELYDLNF</sequence>
<dbReference type="RefSeq" id="WP_135599699.1">
    <property type="nucleotide sequence ID" value="NZ_RQFK01000007.1"/>
</dbReference>
<dbReference type="Proteomes" id="UP000298009">
    <property type="component" value="Unassembled WGS sequence"/>
</dbReference>